<dbReference type="EMBL" id="GBXM01099998">
    <property type="protein sequence ID" value="JAH08579.1"/>
    <property type="molecule type" value="Transcribed_RNA"/>
</dbReference>
<sequence length="33" mass="3688">MNHGGHNSVQQFQTNLHPRGWTALPSSTAWPET</sequence>
<reference evidence="2" key="1">
    <citation type="submission" date="2014-11" db="EMBL/GenBank/DDBJ databases">
        <authorList>
            <person name="Amaro Gonzalez C."/>
        </authorList>
    </citation>
    <scope>NUCLEOTIDE SEQUENCE</scope>
</reference>
<proteinExistence type="predicted"/>
<dbReference type="AlphaFoldDB" id="A0A0E9PVP8"/>
<name>A0A0E9PVP8_ANGAN</name>
<feature type="region of interest" description="Disordered" evidence="1">
    <location>
        <begin position="1"/>
        <end position="33"/>
    </location>
</feature>
<feature type="compositionally biased region" description="Polar residues" evidence="1">
    <location>
        <begin position="24"/>
        <end position="33"/>
    </location>
</feature>
<accession>A0A0E9PVP8</accession>
<feature type="compositionally biased region" description="Polar residues" evidence="1">
    <location>
        <begin position="1"/>
        <end position="16"/>
    </location>
</feature>
<reference evidence="2" key="2">
    <citation type="journal article" date="2015" name="Fish Shellfish Immunol.">
        <title>Early steps in the European eel (Anguilla anguilla)-Vibrio vulnificus interaction in the gills: Role of the RtxA13 toxin.</title>
        <authorList>
            <person name="Callol A."/>
            <person name="Pajuelo D."/>
            <person name="Ebbesson L."/>
            <person name="Teles M."/>
            <person name="MacKenzie S."/>
            <person name="Amaro C."/>
        </authorList>
    </citation>
    <scope>NUCLEOTIDE SEQUENCE</scope>
</reference>
<organism evidence="2">
    <name type="scientific">Anguilla anguilla</name>
    <name type="common">European freshwater eel</name>
    <name type="synonym">Muraena anguilla</name>
    <dbReference type="NCBI Taxonomy" id="7936"/>
    <lineage>
        <taxon>Eukaryota</taxon>
        <taxon>Metazoa</taxon>
        <taxon>Chordata</taxon>
        <taxon>Craniata</taxon>
        <taxon>Vertebrata</taxon>
        <taxon>Euteleostomi</taxon>
        <taxon>Actinopterygii</taxon>
        <taxon>Neopterygii</taxon>
        <taxon>Teleostei</taxon>
        <taxon>Anguilliformes</taxon>
        <taxon>Anguillidae</taxon>
        <taxon>Anguilla</taxon>
    </lineage>
</organism>
<evidence type="ECO:0000313" key="2">
    <source>
        <dbReference type="EMBL" id="JAH08579.1"/>
    </source>
</evidence>
<protein>
    <submittedName>
        <fullName evidence="2">Uncharacterized protein</fullName>
    </submittedName>
</protein>
<evidence type="ECO:0000256" key="1">
    <source>
        <dbReference type="SAM" id="MobiDB-lite"/>
    </source>
</evidence>